<dbReference type="PROSITE" id="PS50894">
    <property type="entry name" value="HPT"/>
    <property type="match status" value="1"/>
</dbReference>
<evidence type="ECO:0000256" key="10">
    <source>
        <dbReference type="ARBA" id="ARBA00023012"/>
    </source>
</evidence>
<dbReference type="SUPFAM" id="SSF50341">
    <property type="entry name" value="CheW-like"/>
    <property type="match status" value="1"/>
</dbReference>
<dbReference type="CDD" id="cd00088">
    <property type="entry name" value="HPT"/>
    <property type="match status" value="1"/>
</dbReference>
<evidence type="ECO:0000259" key="14">
    <source>
        <dbReference type="PROSITE" id="PS50109"/>
    </source>
</evidence>
<comment type="caution">
    <text evidence="17">The sequence shown here is derived from an EMBL/GenBank/DDBJ whole genome shotgun (WGS) entry which is preliminary data.</text>
</comment>
<comment type="catalytic activity">
    <reaction evidence="1">
        <text>ATP + protein L-histidine = ADP + protein N-phospho-L-histidine.</text>
        <dbReference type="EC" id="2.7.13.3"/>
    </reaction>
</comment>
<comment type="function">
    <text evidence="11">Involved in the transmission of sensory signals from the chemoreceptors to the flagellar motors. CheA is autophosphorylated; it can transfer its phosphate group to either CheB or CheY.</text>
</comment>
<gene>
    <name evidence="17" type="primary">cheA_1</name>
    <name evidence="17" type="ORF">Poly41_50600</name>
</gene>
<dbReference type="InterPro" id="IPR004105">
    <property type="entry name" value="CheA-like_dim"/>
</dbReference>
<feature type="domain" description="CheW-like" evidence="15">
    <location>
        <begin position="677"/>
        <end position="828"/>
    </location>
</feature>
<dbReference type="GO" id="GO:0006935">
    <property type="term" value="P:chemotaxis"/>
    <property type="evidence" value="ECO:0007669"/>
    <property type="project" value="UniProtKB-KW"/>
</dbReference>
<dbReference type="RefSeq" id="WP_146529621.1">
    <property type="nucleotide sequence ID" value="NZ_SJPV01000010.1"/>
</dbReference>
<feature type="compositionally biased region" description="Basic and acidic residues" evidence="13">
    <location>
        <begin position="333"/>
        <end position="345"/>
    </location>
</feature>
<dbReference type="PANTHER" id="PTHR43395:SF10">
    <property type="entry name" value="CHEMOTAXIS PROTEIN CHEA"/>
    <property type="match status" value="1"/>
</dbReference>
<dbReference type="EC" id="2.7.13.3" evidence="2"/>
<dbReference type="InterPro" id="IPR003594">
    <property type="entry name" value="HATPase_dom"/>
</dbReference>
<name>A0A5C6DBZ8_9BACT</name>
<dbReference type="PROSITE" id="PS50851">
    <property type="entry name" value="CHEW"/>
    <property type="match status" value="1"/>
</dbReference>
<dbReference type="InterPro" id="IPR008207">
    <property type="entry name" value="Sig_transdc_His_kin_Hpt_dom"/>
</dbReference>
<sequence>MTDKPKNSSEFDDDMSEYLQTFLDETEEQLDDLVETMLSLEKVSTNAEELNEAFRLIHSIKGSAGMMGLDPITVLTHHLENRFERFRSGTEQLDEPTMNLVLRCIDFLRQCNARLRDGEALGSPTELLGELKQLEKHSATQKAEQEDNVLTSAAEESVAGQVLEPTMDDIASTDMSSTQAAAEAEDAVVRMVIRFRPRLQLADLKAQLIVNRLAALGHLKSTQPVLDSLLENEQLEEFEVRLETHENFDQLRSAAEVDGVEAIDFPDNAVEFARAAEVDEASAQDLLKIKADDPPDQQSQSFDEPVAVFIEAESDLPDRGSSTVHAGATDTAAPERVEPDGDPERVASPVSETHASDKATGKVAETMRVEIDRLDGLMNLAGELVVNRARFVQISSQISPAHRKASTLNRIREFCDSLRHTIDGLEDETAEPADRSALVDQLRCGLELMDEHSEIWEHDRGYLEKFGEAINQLSRVSQNLQKGVLDTRMVPVGPLFNRFKRVVRDLSAERGKRVNLLIRGEKTELDKRMIDGLGDPLVHLVRNSIDHGLESPQVRRADGKPDVGTIILEATHRGNNVYIHIRDDGGGIDVDKIKAKLVSNRVLSESAASELSDEQALDYIWHPGFSTAGEITDVSGRGVGMDVVLNRIRKLNGSIEVESVPRQGTHFTIRLPLTLAIINCLLVKIRGVVFSMPIDEVREIVSVGDDDVVTVQGKRTIDVRDEFIPLVTIDEIFDWHDIDYGHDESRGGDLDGGESAADAQASEVVILLIAGKTMGLRVDELLGSQDMVIKSLSDNFIDIRGLSGASILGDGSVGLMLDIGTAYQMATEPSIKTGTEELAS</sequence>
<keyword evidence="4" id="KW-0145">Chemotaxis</keyword>
<protein>
    <recommendedName>
        <fullName evidence="3">Chemotaxis protein CheA</fullName>
        <ecNumber evidence="2">2.7.13.3</ecNumber>
    </recommendedName>
</protein>
<evidence type="ECO:0000259" key="15">
    <source>
        <dbReference type="PROSITE" id="PS50851"/>
    </source>
</evidence>
<dbReference type="PROSITE" id="PS50109">
    <property type="entry name" value="HIS_KIN"/>
    <property type="match status" value="1"/>
</dbReference>
<feature type="region of interest" description="Disordered" evidence="13">
    <location>
        <begin position="315"/>
        <end position="361"/>
    </location>
</feature>
<dbReference type="Pfam" id="PF01584">
    <property type="entry name" value="CheW"/>
    <property type="match status" value="1"/>
</dbReference>
<dbReference type="GO" id="GO:0005524">
    <property type="term" value="F:ATP binding"/>
    <property type="evidence" value="ECO:0007669"/>
    <property type="project" value="UniProtKB-KW"/>
</dbReference>
<dbReference type="InterPro" id="IPR005467">
    <property type="entry name" value="His_kinase_dom"/>
</dbReference>
<evidence type="ECO:0000256" key="9">
    <source>
        <dbReference type="ARBA" id="ARBA00022840"/>
    </source>
</evidence>
<dbReference type="GO" id="GO:0000155">
    <property type="term" value="F:phosphorelay sensor kinase activity"/>
    <property type="evidence" value="ECO:0007669"/>
    <property type="project" value="InterPro"/>
</dbReference>
<evidence type="ECO:0000259" key="16">
    <source>
        <dbReference type="PROSITE" id="PS50894"/>
    </source>
</evidence>
<dbReference type="SMART" id="SM00387">
    <property type="entry name" value="HATPase_c"/>
    <property type="match status" value="1"/>
</dbReference>
<dbReference type="SUPFAM" id="SSF55874">
    <property type="entry name" value="ATPase domain of HSP90 chaperone/DNA topoisomerase II/histidine kinase"/>
    <property type="match status" value="1"/>
</dbReference>
<evidence type="ECO:0000256" key="8">
    <source>
        <dbReference type="ARBA" id="ARBA00022777"/>
    </source>
</evidence>
<accession>A0A5C6DBZ8</accession>
<dbReference type="InterPro" id="IPR004358">
    <property type="entry name" value="Sig_transdc_His_kin-like_C"/>
</dbReference>
<keyword evidence="5 12" id="KW-0597">Phosphoprotein</keyword>
<dbReference type="Pfam" id="PF07194">
    <property type="entry name" value="P2"/>
    <property type="match status" value="1"/>
</dbReference>
<dbReference type="Gene3D" id="3.30.565.10">
    <property type="entry name" value="Histidine kinase-like ATPase, C-terminal domain"/>
    <property type="match status" value="1"/>
</dbReference>
<dbReference type="Proteomes" id="UP000319143">
    <property type="component" value="Unassembled WGS sequence"/>
</dbReference>
<dbReference type="SUPFAM" id="SSF47226">
    <property type="entry name" value="Histidine-containing phosphotransfer domain, HPT domain"/>
    <property type="match status" value="1"/>
</dbReference>
<evidence type="ECO:0000313" key="18">
    <source>
        <dbReference type="Proteomes" id="UP000319143"/>
    </source>
</evidence>
<evidence type="ECO:0000256" key="5">
    <source>
        <dbReference type="ARBA" id="ARBA00022553"/>
    </source>
</evidence>
<keyword evidence="8" id="KW-0418">Kinase</keyword>
<dbReference type="InterPro" id="IPR036890">
    <property type="entry name" value="HATPase_C_sf"/>
</dbReference>
<evidence type="ECO:0000256" key="2">
    <source>
        <dbReference type="ARBA" id="ARBA00012438"/>
    </source>
</evidence>
<organism evidence="17 18">
    <name type="scientific">Novipirellula artificiosorum</name>
    <dbReference type="NCBI Taxonomy" id="2528016"/>
    <lineage>
        <taxon>Bacteria</taxon>
        <taxon>Pseudomonadati</taxon>
        <taxon>Planctomycetota</taxon>
        <taxon>Planctomycetia</taxon>
        <taxon>Pirellulales</taxon>
        <taxon>Pirellulaceae</taxon>
        <taxon>Novipirellula</taxon>
    </lineage>
</organism>
<reference evidence="17 18" key="1">
    <citation type="submission" date="2019-02" db="EMBL/GenBank/DDBJ databases">
        <title>Deep-cultivation of Planctomycetes and their phenomic and genomic characterization uncovers novel biology.</title>
        <authorList>
            <person name="Wiegand S."/>
            <person name="Jogler M."/>
            <person name="Boedeker C."/>
            <person name="Pinto D."/>
            <person name="Vollmers J."/>
            <person name="Rivas-Marin E."/>
            <person name="Kohn T."/>
            <person name="Peeters S.H."/>
            <person name="Heuer A."/>
            <person name="Rast P."/>
            <person name="Oberbeckmann S."/>
            <person name="Bunk B."/>
            <person name="Jeske O."/>
            <person name="Meyerdierks A."/>
            <person name="Storesund J.E."/>
            <person name="Kallscheuer N."/>
            <person name="Luecker S."/>
            <person name="Lage O.M."/>
            <person name="Pohl T."/>
            <person name="Merkel B.J."/>
            <person name="Hornburger P."/>
            <person name="Mueller R.-W."/>
            <person name="Bruemmer F."/>
            <person name="Labrenz M."/>
            <person name="Spormann A.M."/>
            <person name="Op Den Camp H."/>
            <person name="Overmann J."/>
            <person name="Amann R."/>
            <person name="Jetten M.S.M."/>
            <person name="Mascher T."/>
            <person name="Medema M.H."/>
            <person name="Devos D.P."/>
            <person name="Kaster A.-K."/>
            <person name="Ovreas L."/>
            <person name="Rohde M."/>
            <person name="Galperin M.Y."/>
            <person name="Jogler C."/>
        </authorList>
    </citation>
    <scope>NUCLEOTIDE SEQUENCE [LARGE SCALE GENOMIC DNA]</scope>
    <source>
        <strain evidence="17 18">Poly41</strain>
    </source>
</reference>
<evidence type="ECO:0000256" key="13">
    <source>
        <dbReference type="SAM" id="MobiDB-lite"/>
    </source>
</evidence>
<dbReference type="PRINTS" id="PR00344">
    <property type="entry name" value="BCTRLSENSOR"/>
</dbReference>
<dbReference type="InterPro" id="IPR036097">
    <property type="entry name" value="HisK_dim/P_sf"/>
</dbReference>
<dbReference type="Gene3D" id="1.10.287.560">
    <property type="entry name" value="Histidine kinase CheA-like, homodimeric domain"/>
    <property type="match status" value="1"/>
</dbReference>
<feature type="modified residue" description="Phosphohistidine" evidence="12">
    <location>
        <position position="58"/>
    </location>
</feature>
<dbReference type="FunFam" id="3.30.565.10:FF:000016">
    <property type="entry name" value="Chemotaxis protein CheA, putative"/>
    <property type="match status" value="1"/>
</dbReference>
<dbReference type="SMART" id="SM00260">
    <property type="entry name" value="CheW"/>
    <property type="match status" value="1"/>
</dbReference>
<keyword evidence="6 17" id="KW-0808">Transferase</keyword>
<dbReference type="Pfam" id="PF02895">
    <property type="entry name" value="H-kinase_dim"/>
    <property type="match status" value="1"/>
</dbReference>
<evidence type="ECO:0000313" key="17">
    <source>
        <dbReference type="EMBL" id="TWU33307.1"/>
    </source>
</evidence>
<keyword evidence="10" id="KW-0902">Two-component regulatory system</keyword>
<proteinExistence type="predicted"/>
<dbReference type="InterPro" id="IPR036061">
    <property type="entry name" value="CheW-like_dom_sf"/>
</dbReference>
<feature type="domain" description="HPt" evidence="16">
    <location>
        <begin position="11"/>
        <end position="118"/>
    </location>
</feature>
<evidence type="ECO:0000256" key="1">
    <source>
        <dbReference type="ARBA" id="ARBA00000085"/>
    </source>
</evidence>
<dbReference type="InterPro" id="IPR051315">
    <property type="entry name" value="Bact_Chemotaxis_CheA"/>
</dbReference>
<dbReference type="Pfam" id="PF02518">
    <property type="entry name" value="HATPase_c"/>
    <property type="match status" value="1"/>
</dbReference>
<dbReference type="PANTHER" id="PTHR43395">
    <property type="entry name" value="SENSOR HISTIDINE KINASE CHEA"/>
    <property type="match status" value="1"/>
</dbReference>
<dbReference type="SMART" id="SM00073">
    <property type="entry name" value="HPT"/>
    <property type="match status" value="1"/>
</dbReference>
<dbReference type="Pfam" id="PF01627">
    <property type="entry name" value="Hpt"/>
    <property type="match status" value="1"/>
</dbReference>
<evidence type="ECO:0000256" key="4">
    <source>
        <dbReference type="ARBA" id="ARBA00022500"/>
    </source>
</evidence>
<dbReference type="Gene3D" id="3.30.70.1110">
    <property type="entry name" value="Histidine kinase CheA-like, P2 response regulator-binding domain"/>
    <property type="match status" value="1"/>
</dbReference>
<dbReference type="SMART" id="SM01231">
    <property type="entry name" value="H-kinase_dim"/>
    <property type="match status" value="1"/>
</dbReference>
<evidence type="ECO:0000256" key="6">
    <source>
        <dbReference type="ARBA" id="ARBA00022679"/>
    </source>
</evidence>
<dbReference type="EMBL" id="SJPV01000010">
    <property type="protein sequence ID" value="TWU33307.1"/>
    <property type="molecule type" value="Genomic_DNA"/>
</dbReference>
<feature type="domain" description="Histidine kinase" evidence="14">
    <location>
        <begin position="437"/>
        <end position="675"/>
    </location>
</feature>
<keyword evidence="9" id="KW-0067">ATP-binding</keyword>
<evidence type="ECO:0000256" key="11">
    <source>
        <dbReference type="ARBA" id="ARBA00035100"/>
    </source>
</evidence>
<dbReference type="InterPro" id="IPR010808">
    <property type="entry name" value="CheA_P2-bd"/>
</dbReference>
<keyword evidence="7" id="KW-0547">Nucleotide-binding</keyword>
<dbReference type="GO" id="GO:0005737">
    <property type="term" value="C:cytoplasm"/>
    <property type="evidence" value="ECO:0007669"/>
    <property type="project" value="InterPro"/>
</dbReference>
<dbReference type="InterPro" id="IPR036641">
    <property type="entry name" value="HPT_dom_sf"/>
</dbReference>
<dbReference type="InterPro" id="IPR037052">
    <property type="entry name" value="CheA-like_P2_sf"/>
</dbReference>
<dbReference type="CDD" id="cd16916">
    <property type="entry name" value="HATPase_CheA-like"/>
    <property type="match status" value="1"/>
</dbReference>
<dbReference type="AlphaFoldDB" id="A0A5C6DBZ8"/>
<dbReference type="InterPro" id="IPR037006">
    <property type="entry name" value="CheA-like_homodim_sf"/>
</dbReference>
<keyword evidence="18" id="KW-1185">Reference proteome</keyword>
<evidence type="ECO:0000256" key="7">
    <source>
        <dbReference type="ARBA" id="ARBA00022741"/>
    </source>
</evidence>
<dbReference type="Gene3D" id="2.30.30.40">
    <property type="entry name" value="SH3 Domains"/>
    <property type="match status" value="1"/>
</dbReference>
<dbReference type="InterPro" id="IPR002545">
    <property type="entry name" value="CheW-lke_dom"/>
</dbReference>
<dbReference type="SUPFAM" id="SSF47384">
    <property type="entry name" value="Homodimeric domain of signal transducing histidine kinase"/>
    <property type="match status" value="1"/>
</dbReference>
<dbReference type="Gene3D" id="1.20.120.160">
    <property type="entry name" value="HPT domain"/>
    <property type="match status" value="1"/>
</dbReference>
<evidence type="ECO:0000256" key="3">
    <source>
        <dbReference type="ARBA" id="ARBA00021495"/>
    </source>
</evidence>
<evidence type="ECO:0000256" key="12">
    <source>
        <dbReference type="PROSITE-ProRule" id="PRU00110"/>
    </source>
</evidence>
<dbReference type="OrthoDB" id="9803176at2"/>